<keyword evidence="5" id="KW-1185">Reference proteome</keyword>
<protein>
    <submittedName>
        <fullName evidence="4">Beta-lactamase family protein</fullName>
    </submittedName>
</protein>
<dbReference type="Pfam" id="PF00144">
    <property type="entry name" value="Beta-lactamase"/>
    <property type="match status" value="1"/>
</dbReference>
<dbReference type="GO" id="GO:0016020">
    <property type="term" value="C:membrane"/>
    <property type="evidence" value="ECO:0007669"/>
    <property type="project" value="UniProtKB-SubCell"/>
</dbReference>
<organism evidence="4 5">
    <name type="scientific">Maribacter algarum</name>
    <name type="common">ex Zhang et al. 2020</name>
    <dbReference type="NCBI Taxonomy" id="2578118"/>
    <lineage>
        <taxon>Bacteria</taxon>
        <taxon>Pseudomonadati</taxon>
        <taxon>Bacteroidota</taxon>
        <taxon>Flavobacteriia</taxon>
        <taxon>Flavobacteriales</taxon>
        <taxon>Flavobacteriaceae</taxon>
        <taxon>Maribacter</taxon>
    </lineage>
</organism>
<dbReference type="Gene3D" id="3.40.710.10">
    <property type="entry name" value="DD-peptidase/beta-lactamase superfamily"/>
    <property type="match status" value="1"/>
</dbReference>
<dbReference type="RefSeq" id="WP_138659345.1">
    <property type="nucleotide sequence ID" value="NZ_VATY01000004.1"/>
</dbReference>
<accession>A0A5S3PJR4</accession>
<dbReference type="PANTHER" id="PTHR46825:SF11">
    <property type="entry name" value="PENICILLIN-BINDING PROTEIN 4"/>
    <property type="match status" value="1"/>
</dbReference>
<comment type="caution">
    <text evidence="4">The sequence shown here is derived from an EMBL/GenBank/DDBJ whole genome shotgun (WGS) entry which is preliminary data.</text>
</comment>
<dbReference type="InterPro" id="IPR050491">
    <property type="entry name" value="AmpC-like"/>
</dbReference>
<feature type="domain" description="Beta-lactamase-related" evidence="3">
    <location>
        <begin position="29"/>
        <end position="346"/>
    </location>
</feature>
<evidence type="ECO:0000256" key="2">
    <source>
        <dbReference type="ARBA" id="ARBA00023136"/>
    </source>
</evidence>
<evidence type="ECO:0000256" key="1">
    <source>
        <dbReference type="ARBA" id="ARBA00004370"/>
    </source>
</evidence>
<name>A0A5S3PJR4_9FLAO</name>
<dbReference type="PANTHER" id="PTHR46825">
    <property type="entry name" value="D-ALANYL-D-ALANINE-CARBOXYPEPTIDASE/ENDOPEPTIDASE AMPH"/>
    <property type="match status" value="1"/>
</dbReference>
<evidence type="ECO:0000313" key="5">
    <source>
        <dbReference type="Proteomes" id="UP000310314"/>
    </source>
</evidence>
<keyword evidence="2" id="KW-0472">Membrane</keyword>
<evidence type="ECO:0000259" key="3">
    <source>
        <dbReference type="Pfam" id="PF00144"/>
    </source>
</evidence>
<dbReference type="AlphaFoldDB" id="A0A5S3PJR4"/>
<dbReference type="OrthoDB" id="9793489at2"/>
<dbReference type="InterPro" id="IPR012338">
    <property type="entry name" value="Beta-lactam/transpept-like"/>
</dbReference>
<proteinExistence type="predicted"/>
<gene>
    <name evidence="4" type="ORF">FEE95_17640</name>
</gene>
<reference evidence="4 5" key="1">
    <citation type="submission" date="2019-05" db="EMBL/GenBank/DDBJ databases">
        <authorList>
            <person name="Zhang J.-Y."/>
            <person name="Feg X."/>
            <person name="Du Z.-J."/>
        </authorList>
    </citation>
    <scope>NUCLEOTIDE SEQUENCE [LARGE SCALE GENOMIC DNA]</scope>
    <source>
        <strain evidence="4 5">RZ26</strain>
    </source>
</reference>
<evidence type="ECO:0000313" key="4">
    <source>
        <dbReference type="EMBL" id="TMM53721.1"/>
    </source>
</evidence>
<dbReference type="InterPro" id="IPR001466">
    <property type="entry name" value="Beta-lactam-related"/>
</dbReference>
<dbReference type="SUPFAM" id="SSF56601">
    <property type="entry name" value="beta-lactamase/transpeptidase-like"/>
    <property type="match status" value="1"/>
</dbReference>
<dbReference type="EMBL" id="VATY01000004">
    <property type="protein sequence ID" value="TMM53721.1"/>
    <property type="molecule type" value="Genomic_DNA"/>
</dbReference>
<dbReference type="Proteomes" id="UP000310314">
    <property type="component" value="Unassembled WGS sequence"/>
</dbReference>
<sequence>MVRILIAISFLFLKGIHGNAQLDTARIDSIVQKSVSSDAFEGTVLIADKGNIVYQESFGFNDSDNRTPVTNTSHFSIASVTKLFTAIAIMQLIEKDKFQLTDNLETLLPELDIPKGKKITVHHLLLHISGLPNENDAIYLKAKTPKVFISETLAQKGSRFGSFNYANIDYVLLGLLIEKYDKTSWEESIKNRILGPLKMENSGFLKKDVYPEDFAYPFSYNAEGKRQKDPLFFIENFYAAGCMYATSEDLLKLDQGLYGNQLLSEKSKELMYTSYPEYNYSGYSVWTYNYPFSESQPRIMERRGGILGANSVLIRMLDTNKTIIILSNNNKFNPDSFGNKESLKEALTIEVAK</sequence>
<comment type="subcellular location">
    <subcellularLocation>
        <location evidence="1">Membrane</location>
    </subcellularLocation>
</comment>